<dbReference type="Proteomes" id="UP000325004">
    <property type="component" value="Chromosome"/>
</dbReference>
<dbReference type="Pfam" id="PF13855">
    <property type="entry name" value="LRR_8"/>
    <property type="match status" value="1"/>
</dbReference>
<sequence>MKNFMVYGAALALYNTAHSIGYYEEAIRKYDNHLYLCLEKVNKSNKTFPLDAFDLIISYVYRKDSMGDIINCVGLRCSAQSGLDKLYLNHVVGVMQLISSCYNYESLYLDNANLSEVNPHICTMGARLEKLVLSHNQIKLSYPANSKPIPNVGDLTKLAELDLGSNNITSLPEYVYKLENLWRLDLSSNDLESLDPVLAPIAPIVITKKVKESFFSRLFKKNKKVEAKPLVDSPRRSYDLSDLKNMEMLNLNNNQLTELPQSIGRLKELRELSADANQLTELPDLSNSNKLERLCIKFNNITVFPTLSFSIRILNLAFNQIELLPNINHLVNAEEIYLNNNCIKLLPNINNLSNLKVLHLHVNKLTKSPNVDGLTELKVLRLERNPIVQDSQSSAAQSECDNQNSTKDSQEDESHGNSLREEAYSRPDSVGSEWVLPESPLSQPSD</sequence>
<dbReference type="PANTHER" id="PTHR45752:SF187">
    <property type="entry name" value="LEUCINE-RICH REPEAT AND IQ DOMAIN-CONTAINING PROTEIN 4"/>
    <property type="match status" value="1"/>
</dbReference>
<keyword evidence="2" id="KW-0677">Repeat</keyword>
<evidence type="ECO:0000256" key="1">
    <source>
        <dbReference type="ARBA" id="ARBA00022614"/>
    </source>
</evidence>
<dbReference type="SMART" id="SM00365">
    <property type="entry name" value="LRR_SD22"/>
    <property type="match status" value="6"/>
</dbReference>
<protein>
    <submittedName>
        <fullName evidence="4">Leucine-rich repeat domain-containing protein</fullName>
    </submittedName>
</protein>
<evidence type="ECO:0000256" key="2">
    <source>
        <dbReference type="ARBA" id="ARBA00022737"/>
    </source>
</evidence>
<dbReference type="KEGG" id="cpri:FZC34_02170"/>
<dbReference type="PROSITE" id="PS51450">
    <property type="entry name" value="LRR"/>
    <property type="match status" value="4"/>
</dbReference>
<evidence type="ECO:0000256" key="3">
    <source>
        <dbReference type="SAM" id="MobiDB-lite"/>
    </source>
</evidence>
<dbReference type="OrthoDB" id="8334314at2"/>
<feature type="compositionally biased region" description="Basic and acidic residues" evidence="3">
    <location>
        <begin position="408"/>
        <end position="425"/>
    </location>
</feature>
<name>A0A5C0UID5_9PROT</name>
<evidence type="ECO:0000313" key="4">
    <source>
        <dbReference type="EMBL" id="QEK38704.1"/>
    </source>
</evidence>
<gene>
    <name evidence="4" type="ORF">FZC34_02170</name>
</gene>
<dbReference type="RefSeq" id="WP_148971825.1">
    <property type="nucleotide sequence ID" value="NZ_CP043316.1"/>
</dbReference>
<dbReference type="Gene3D" id="3.80.10.10">
    <property type="entry name" value="Ribonuclease Inhibitor"/>
    <property type="match status" value="3"/>
</dbReference>
<feature type="compositionally biased region" description="Polar residues" evidence="3">
    <location>
        <begin position="389"/>
        <end position="407"/>
    </location>
</feature>
<dbReference type="InterPro" id="IPR050715">
    <property type="entry name" value="LRR-SigEffector_domain"/>
</dbReference>
<dbReference type="PANTHER" id="PTHR45752">
    <property type="entry name" value="LEUCINE-RICH REPEAT-CONTAINING"/>
    <property type="match status" value="1"/>
</dbReference>
<dbReference type="InterPro" id="IPR032675">
    <property type="entry name" value="LRR_dom_sf"/>
</dbReference>
<organism evidence="4 5">
    <name type="scientific">Candidatus Cytomitobacter primus</name>
    <dbReference type="NCBI Taxonomy" id="2066024"/>
    <lineage>
        <taxon>Bacteria</taxon>
        <taxon>Pseudomonadati</taxon>
        <taxon>Pseudomonadota</taxon>
        <taxon>Alphaproteobacteria</taxon>
        <taxon>Holosporales</taxon>
        <taxon>Holosporaceae</taxon>
        <taxon>Candidatus Cytomitobacter</taxon>
    </lineage>
</organism>
<dbReference type="SMART" id="SM00369">
    <property type="entry name" value="LRR_TYP"/>
    <property type="match status" value="5"/>
</dbReference>
<proteinExistence type="predicted"/>
<reference evidence="4 5" key="1">
    <citation type="submission" date="2019-08" db="EMBL/GenBank/DDBJ databases">
        <title>Highly reduced genomes of protist endosymbionts show evolutionary convergence.</title>
        <authorList>
            <person name="George E."/>
            <person name="Husnik F."/>
            <person name="Tashyreva D."/>
            <person name="Prokopchuk G."/>
            <person name="Horak A."/>
            <person name="Kwong W.K."/>
            <person name="Lukes J."/>
            <person name="Keeling P.J."/>
        </authorList>
    </citation>
    <scope>NUCLEOTIDE SEQUENCE [LARGE SCALE GENOMIC DNA]</scope>
    <source>
        <strain evidence="4">1604LC</strain>
    </source>
</reference>
<dbReference type="SMART" id="SM00364">
    <property type="entry name" value="LRR_BAC"/>
    <property type="match status" value="5"/>
</dbReference>
<dbReference type="AlphaFoldDB" id="A0A5C0UID5"/>
<dbReference type="EMBL" id="CP043316">
    <property type="protein sequence ID" value="QEK38704.1"/>
    <property type="molecule type" value="Genomic_DNA"/>
</dbReference>
<keyword evidence="5" id="KW-1185">Reference proteome</keyword>
<dbReference type="SUPFAM" id="SSF52047">
    <property type="entry name" value="RNI-like"/>
    <property type="match status" value="1"/>
</dbReference>
<keyword evidence="1" id="KW-0433">Leucine-rich repeat</keyword>
<dbReference type="InterPro" id="IPR003591">
    <property type="entry name" value="Leu-rich_rpt_typical-subtyp"/>
</dbReference>
<accession>A0A5C0UID5</accession>
<feature type="region of interest" description="Disordered" evidence="3">
    <location>
        <begin position="389"/>
        <end position="446"/>
    </location>
</feature>
<dbReference type="Pfam" id="PF00560">
    <property type="entry name" value="LRR_1"/>
    <property type="match status" value="1"/>
</dbReference>
<evidence type="ECO:0000313" key="5">
    <source>
        <dbReference type="Proteomes" id="UP000325004"/>
    </source>
</evidence>
<dbReference type="InterPro" id="IPR001611">
    <property type="entry name" value="Leu-rich_rpt"/>
</dbReference>